<reference evidence="4" key="1">
    <citation type="submission" date="2015-12" db="EMBL/GenBank/DDBJ databases">
        <title>De novo transcriptome assembly of four potential Pierce s Disease insect vectors from Arizona vineyards.</title>
        <authorList>
            <person name="Tassone E.E."/>
        </authorList>
    </citation>
    <scope>NUCLEOTIDE SEQUENCE</scope>
</reference>
<dbReference type="InterPro" id="IPR002347">
    <property type="entry name" value="SDR_fam"/>
</dbReference>
<protein>
    <recommendedName>
        <fullName evidence="5">15-hydroxyprostaglandin dehydrogenase</fullName>
    </recommendedName>
</protein>
<keyword evidence="2" id="KW-0560">Oxidoreductase</keyword>
<dbReference type="PRINTS" id="PR00081">
    <property type="entry name" value="GDHRDH"/>
</dbReference>
<dbReference type="EMBL" id="GEDC01028796">
    <property type="protein sequence ID" value="JAS08502.1"/>
    <property type="molecule type" value="Transcribed_RNA"/>
</dbReference>
<evidence type="ECO:0008006" key="5">
    <source>
        <dbReference type="Google" id="ProtNLM"/>
    </source>
</evidence>
<sequence>MVSIRPIKNTLLKRFVRPTILQWRKSSMSEPCINQKGDCWKCDRIYMRFDCKVALITGGTSGIGLAAANELLCKGAHKAVLAGTDPRKGSAAVEKLCNAHGKDKARYVEMNVNCLQQFEEVFKMMVDSFGGVDILFNNAGILNDSKWEIEVDTNLKSVIHGTLLGFQYMGKETSCTRKKGVIVNNLDVVSMGVFPSAPMYTASKYGALGATRCLTADYHFKKTGVRVVGLLCGPTDTPHVKDVSIDKAYDEEWGKDMVEAFNKQTTQNPALVGRAFMHVVKFGTPGSMWTVEDGQLFRTVIPRRETFNIKVTQL</sequence>
<gene>
    <name evidence="4" type="ORF">g.7611</name>
</gene>
<dbReference type="PRINTS" id="PR00080">
    <property type="entry name" value="SDRFAMILY"/>
</dbReference>
<dbReference type="AlphaFoldDB" id="A0A1B6C4R7"/>
<dbReference type="SUPFAM" id="SSF51735">
    <property type="entry name" value="NAD(P)-binding Rossmann-fold domains"/>
    <property type="match status" value="1"/>
</dbReference>
<evidence type="ECO:0000256" key="2">
    <source>
        <dbReference type="ARBA" id="ARBA00023002"/>
    </source>
</evidence>
<dbReference type="PANTHER" id="PTHR44229">
    <property type="entry name" value="15-HYDROXYPROSTAGLANDIN DEHYDROGENASE [NAD(+)]"/>
    <property type="match status" value="1"/>
</dbReference>
<accession>A0A1B6C4R7</accession>
<evidence type="ECO:0000256" key="1">
    <source>
        <dbReference type="ARBA" id="ARBA00006484"/>
    </source>
</evidence>
<organism evidence="4">
    <name type="scientific">Clastoptera arizonana</name>
    <name type="common">Arizona spittle bug</name>
    <dbReference type="NCBI Taxonomy" id="38151"/>
    <lineage>
        <taxon>Eukaryota</taxon>
        <taxon>Metazoa</taxon>
        <taxon>Ecdysozoa</taxon>
        <taxon>Arthropoda</taxon>
        <taxon>Hexapoda</taxon>
        <taxon>Insecta</taxon>
        <taxon>Pterygota</taxon>
        <taxon>Neoptera</taxon>
        <taxon>Paraneoptera</taxon>
        <taxon>Hemiptera</taxon>
        <taxon>Auchenorrhyncha</taxon>
        <taxon>Cercopoidea</taxon>
        <taxon>Clastopteridae</taxon>
        <taxon>Clastoptera</taxon>
    </lineage>
</organism>
<dbReference type="Gene3D" id="3.40.50.720">
    <property type="entry name" value="NAD(P)-binding Rossmann-like Domain"/>
    <property type="match status" value="1"/>
</dbReference>
<dbReference type="PANTHER" id="PTHR44229:SF8">
    <property type="entry name" value="ALCOHOL DEHYDROGENASE-RELATED"/>
    <property type="match status" value="1"/>
</dbReference>
<evidence type="ECO:0000256" key="3">
    <source>
        <dbReference type="RuleBase" id="RU000363"/>
    </source>
</evidence>
<proteinExistence type="inferred from homology"/>
<evidence type="ECO:0000313" key="4">
    <source>
        <dbReference type="EMBL" id="JAS08502.1"/>
    </source>
</evidence>
<dbReference type="GO" id="GO:0005737">
    <property type="term" value="C:cytoplasm"/>
    <property type="evidence" value="ECO:0007669"/>
    <property type="project" value="TreeGrafter"/>
</dbReference>
<dbReference type="Pfam" id="PF00106">
    <property type="entry name" value="adh_short"/>
    <property type="match status" value="1"/>
</dbReference>
<comment type="similarity">
    <text evidence="1 3">Belongs to the short-chain dehydrogenases/reductases (SDR) family.</text>
</comment>
<dbReference type="InterPro" id="IPR036291">
    <property type="entry name" value="NAD(P)-bd_dom_sf"/>
</dbReference>
<dbReference type="GO" id="GO:0016616">
    <property type="term" value="F:oxidoreductase activity, acting on the CH-OH group of donors, NAD or NADP as acceptor"/>
    <property type="evidence" value="ECO:0007669"/>
    <property type="project" value="TreeGrafter"/>
</dbReference>
<name>A0A1B6C4R7_9HEMI</name>